<dbReference type="EMBL" id="CP054143">
    <property type="protein sequence ID" value="QKJ68177.1"/>
    <property type="molecule type" value="Genomic_DNA"/>
</dbReference>
<dbReference type="InterPro" id="IPR005358">
    <property type="entry name" value="Puta_zinc/iron-chelating_dom"/>
</dbReference>
<dbReference type="KEGG" id="dee:HQN60_10165"/>
<sequence>MPDDNTHVCASCGACCNHFRVSFYAGEVAGSFTDSAFAVPSDKIIMISPVYAAMKGTNQQQVTCISFKGEVGKSSYCSIYRQRSSTCREFYVYDEAGQPNPACQTARAAHQLKPLMPLPTLQTAQKQTAEA</sequence>
<proteinExistence type="predicted"/>
<protein>
    <submittedName>
        <fullName evidence="1">YkgJ family cysteine cluster protein</fullName>
    </submittedName>
</protein>
<gene>
    <name evidence="1" type="ORF">HQN60_10165</name>
</gene>
<dbReference type="Proteomes" id="UP000504844">
    <property type="component" value="Chromosome"/>
</dbReference>
<dbReference type="Pfam" id="PF03692">
    <property type="entry name" value="CxxCxxCC"/>
    <property type="match status" value="1"/>
</dbReference>
<reference evidence="1 2" key="1">
    <citation type="submission" date="2020-05" db="EMBL/GenBank/DDBJ databases">
        <title>Complete genome sequence of Deefgea sp. D17.</title>
        <authorList>
            <person name="Bae J.-W."/>
            <person name="Han J.E."/>
        </authorList>
    </citation>
    <scope>NUCLEOTIDE SEQUENCE [LARGE SCALE GENOMIC DNA]</scope>
    <source>
        <strain evidence="1 2">D17</strain>
    </source>
</reference>
<accession>A0A6M8T2G8</accession>
<keyword evidence="2" id="KW-1185">Reference proteome</keyword>
<organism evidence="1 2">
    <name type="scientific">Deefgea piscis</name>
    <dbReference type="NCBI Taxonomy" id="2739061"/>
    <lineage>
        <taxon>Bacteria</taxon>
        <taxon>Pseudomonadati</taxon>
        <taxon>Pseudomonadota</taxon>
        <taxon>Betaproteobacteria</taxon>
        <taxon>Neisseriales</taxon>
        <taxon>Chitinibacteraceae</taxon>
        <taxon>Deefgea</taxon>
    </lineage>
</organism>
<name>A0A6M8T2G8_9NEIS</name>
<evidence type="ECO:0000313" key="2">
    <source>
        <dbReference type="Proteomes" id="UP000504844"/>
    </source>
</evidence>
<evidence type="ECO:0000313" key="1">
    <source>
        <dbReference type="EMBL" id="QKJ68177.1"/>
    </source>
</evidence>
<dbReference type="AlphaFoldDB" id="A0A6M8T2G8"/>